<dbReference type="Gene3D" id="3.40.50.300">
    <property type="entry name" value="P-loop containing nucleotide triphosphate hydrolases"/>
    <property type="match status" value="1"/>
</dbReference>
<dbReference type="PROSITE" id="PS00676">
    <property type="entry name" value="SIGMA54_INTERACT_2"/>
    <property type="match status" value="1"/>
</dbReference>
<keyword evidence="1" id="KW-0547">Nucleotide-binding</keyword>
<keyword evidence="4" id="KW-0238">DNA-binding</keyword>
<dbReference type="PANTHER" id="PTHR32071">
    <property type="entry name" value="TRANSCRIPTIONAL REGULATORY PROTEIN"/>
    <property type="match status" value="1"/>
</dbReference>
<proteinExistence type="predicted"/>
<dbReference type="InterPro" id="IPR025944">
    <property type="entry name" value="Sigma_54_int_dom_CS"/>
</dbReference>
<dbReference type="GO" id="GO:0003677">
    <property type="term" value="F:DNA binding"/>
    <property type="evidence" value="ECO:0007669"/>
    <property type="project" value="UniProtKB-KW"/>
</dbReference>
<evidence type="ECO:0000313" key="8">
    <source>
        <dbReference type="Proteomes" id="UP001233172"/>
    </source>
</evidence>
<dbReference type="InterPro" id="IPR058031">
    <property type="entry name" value="AAA_lid_NorR"/>
</dbReference>
<dbReference type="Proteomes" id="UP001233172">
    <property type="component" value="Unassembled WGS sequence"/>
</dbReference>
<dbReference type="InterPro" id="IPR002078">
    <property type="entry name" value="Sigma_54_int"/>
</dbReference>
<evidence type="ECO:0000256" key="1">
    <source>
        <dbReference type="ARBA" id="ARBA00022741"/>
    </source>
</evidence>
<evidence type="ECO:0000256" key="4">
    <source>
        <dbReference type="ARBA" id="ARBA00023125"/>
    </source>
</evidence>
<evidence type="ECO:0000256" key="3">
    <source>
        <dbReference type="ARBA" id="ARBA00023015"/>
    </source>
</evidence>
<gene>
    <name evidence="7" type="ORF">Bpfe_031538</name>
</gene>
<dbReference type="PROSITE" id="PS00688">
    <property type="entry name" value="SIGMA54_INTERACT_3"/>
    <property type="match status" value="1"/>
</dbReference>
<keyword evidence="8" id="KW-1185">Reference proteome</keyword>
<feature type="domain" description="Sigma-54 factor interaction" evidence="6">
    <location>
        <begin position="1"/>
        <end position="162"/>
    </location>
</feature>
<accession>A0AAD8AMR2</accession>
<name>A0AAD8AMR2_BIOPF</name>
<keyword evidence="5" id="KW-0804">Transcription</keyword>
<dbReference type="AlphaFoldDB" id="A0AAD8AMR2"/>
<dbReference type="CDD" id="cd00009">
    <property type="entry name" value="AAA"/>
    <property type="match status" value="1"/>
</dbReference>
<dbReference type="GO" id="GO:0006355">
    <property type="term" value="P:regulation of DNA-templated transcription"/>
    <property type="evidence" value="ECO:0007669"/>
    <property type="project" value="InterPro"/>
</dbReference>
<dbReference type="EMBL" id="JASAOG010000491">
    <property type="protein sequence ID" value="KAK0038759.1"/>
    <property type="molecule type" value="Genomic_DNA"/>
</dbReference>
<evidence type="ECO:0000256" key="2">
    <source>
        <dbReference type="ARBA" id="ARBA00022840"/>
    </source>
</evidence>
<sequence length="219" mass="24089">MLFGHVKGAFTGATHDRSGLLVSADKGTVFLDEIGELPLSLQAKLLRVIQFGTFLPIGGNVEVKVNVRVLSATNRQLSEETLRGRFRQDLYYRLAVLELTVPPLRQRVADIPIIANSILQRIAERDCLSVKKLSDGALAALQTYHWPGNVRELNNVMERCACLSASAVIAASDLPHEITTPSSVANPTGYLDQFECQCASRQREKRGWRPLIGSTSTNC</sequence>
<dbReference type="Pfam" id="PF25601">
    <property type="entry name" value="AAA_lid_14"/>
    <property type="match status" value="1"/>
</dbReference>
<keyword evidence="2" id="KW-0067">ATP-binding</keyword>
<protein>
    <submittedName>
        <fullName evidence="7">Sigma-54-dependent Fis family transcriptional regulator</fullName>
    </submittedName>
</protein>
<dbReference type="GO" id="GO:0005524">
    <property type="term" value="F:ATP binding"/>
    <property type="evidence" value="ECO:0007669"/>
    <property type="project" value="UniProtKB-KW"/>
</dbReference>
<dbReference type="PROSITE" id="PS50045">
    <property type="entry name" value="SIGMA54_INTERACT_4"/>
    <property type="match status" value="1"/>
</dbReference>
<reference evidence="7" key="1">
    <citation type="journal article" date="2023" name="PLoS Negl. Trop. Dis.">
        <title>A genome sequence for Biomphalaria pfeifferi, the major vector snail for the human-infecting parasite Schistosoma mansoni.</title>
        <authorList>
            <person name="Bu L."/>
            <person name="Lu L."/>
            <person name="Laidemitt M.R."/>
            <person name="Zhang S.M."/>
            <person name="Mutuku M."/>
            <person name="Mkoji G."/>
            <person name="Steinauer M."/>
            <person name="Loker E.S."/>
        </authorList>
    </citation>
    <scope>NUCLEOTIDE SEQUENCE</scope>
    <source>
        <strain evidence="7">KasaAsao</strain>
    </source>
</reference>
<dbReference type="InterPro" id="IPR025943">
    <property type="entry name" value="Sigma_54_int_dom_ATP-bd_2"/>
</dbReference>
<evidence type="ECO:0000259" key="6">
    <source>
        <dbReference type="PROSITE" id="PS50045"/>
    </source>
</evidence>
<organism evidence="7 8">
    <name type="scientific">Biomphalaria pfeifferi</name>
    <name type="common">Bloodfluke planorb</name>
    <name type="synonym">Freshwater snail</name>
    <dbReference type="NCBI Taxonomy" id="112525"/>
    <lineage>
        <taxon>Eukaryota</taxon>
        <taxon>Metazoa</taxon>
        <taxon>Spiralia</taxon>
        <taxon>Lophotrochozoa</taxon>
        <taxon>Mollusca</taxon>
        <taxon>Gastropoda</taxon>
        <taxon>Heterobranchia</taxon>
        <taxon>Euthyneura</taxon>
        <taxon>Panpulmonata</taxon>
        <taxon>Hygrophila</taxon>
        <taxon>Lymnaeoidea</taxon>
        <taxon>Planorbidae</taxon>
        <taxon>Biomphalaria</taxon>
    </lineage>
</organism>
<evidence type="ECO:0000313" key="7">
    <source>
        <dbReference type="EMBL" id="KAK0038759.1"/>
    </source>
</evidence>
<keyword evidence="3" id="KW-0805">Transcription regulation</keyword>
<dbReference type="Gene3D" id="1.10.8.60">
    <property type="match status" value="1"/>
</dbReference>
<dbReference type="Pfam" id="PF00158">
    <property type="entry name" value="Sigma54_activat"/>
    <property type="match status" value="1"/>
</dbReference>
<dbReference type="InterPro" id="IPR027417">
    <property type="entry name" value="P-loop_NTPase"/>
</dbReference>
<dbReference type="SUPFAM" id="SSF52540">
    <property type="entry name" value="P-loop containing nucleoside triphosphate hydrolases"/>
    <property type="match status" value="1"/>
</dbReference>
<evidence type="ECO:0000256" key="5">
    <source>
        <dbReference type="ARBA" id="ARBA00023163"/>
    </source>
</evidence>
<reference evidence="7" key="2">
    <citation type="submission" date="2023-04" db="EMBL/GenBank/DDBJ databases">
        <authorList>
            <person name="Bu L."/>
            <person name="Lu L."/>
            <person name="Laidemitt M.R."/>
            <person name="Zhang S.M."/>
            <person name="Mutuku M."/>
            <person name="Mkoji G."/>
            <person name="Steinauer M."/>
            <person name="Loker E.S."/>
        </authorList>
    </citation>
    <scope>NUCLEOTIDE SEQUENCE</scope>
    <source>
        <strain evidence="7">KasaAsao</strain>
        <tissue evidence="7">Whole Snail</tissue>
    </source>
</reference>
<comment type="caution">
    <text evidence="7">The sequence shown here is derived from an EMBL/GenBank/DDBJ whole genome shotgun (WGS) entry which is preliminary data.</text>
</comment>